<evidence type="ECO:0000313" key="2">
    <source>
        <dbReference type="Proteomes" id="UP000663720"/>
    </source>
</evidence>
<evidence type="ECO:0000313" key="1">
    <source>
        <dbReference type="EMBL" id="QTA80778.1"/>
    </source>
</evidence>
<gene>
    <name evidence="1" type="ORF">dnl_30910</name>
</gene>
<sequence>MIESINTEVRSKLEEIGFEKDEISAIAIIHELKIGKYPVDINEFLNKTVSKKIRDELLEKKIDELSWEMGEKNFSGREEIYDR</sequence>
<dbReference type="Proteomes" id="UP000663720">
    <property type="component" value="Chromosome"/>
</dbReference>
<reference evidence="1" key="1">
    <citation type="journal article" date="2021" name="Microb. Physiol.">
        <title>Proteogenomic Insights into the Physiology of Marine, Sulfate-Reducing, Filamentous Desulfonema limicola and Desulfonema magnum.</title>
        <authorList>
            <person name="Schnaars V."/>
            <person name="Wohlbrand L."/>
            <person name="Scheve S."/>
            <person name="Hinrichs C."/>
            <person name="Reinhardt R."/>
            <person name="Rabus R."/>
        </authorList>
    </citation>
    <scope>NUCLEOTIDE SEQUENCE</scope>
    <source>
        <strain evidence="1">5ac10</strain>
    </source>
</reference>
<dbReference type="RefSeq" id="WP_207692351.1">
    <property type="nucleotide sequence ID" value="NZ_CP061799.1"/>
</dbReference>
<organism evidence="1 2">
    <name type="scientific">Desulfonema limicola</name>
    <dbReference type="NCBI Taxonomy" id="45656"/>
    <lineage>
        <taxon>Bacteria</taxon>
        <taxon>Pseudomonadati</taxon>
        <taxon>Thermodesulfobacteriota</taxon>
        <taxon>Desulfobacteria</taxon>
        <taxon>Desulfobacterales</taxon>
        <taxon>Desulfococcaceae</taxon>
        <taxon>Desulfonema</taxon>
    </lineage>
</organism>
<dbReference type="EMBL" id="CP061799">
    <property type="protein sequence ID" value="QTA80778.1"/>
    <property type="molecule type" value="Genomic_DNA"/>
</dbReference>
<keyword evidence="2" id="KW-1185">Reference proteome</keyword>
<dbReference type="AlphaFoldDB" id="A0A975B8G6"/>
<name>A0A975B8G6_9BACT</name>
<proteinExistence type="predicted"/>
<accession>A0A975B8G6</accession>
<dbReference type="KEGG" id="dli:dnl_30910"/>
<protein>
    <submittedName>
        <fullName evidence="1">Uncharacterized protein</fullName>
    </submittedName>
</protein>